<dbReference type="Pfam" id="PF01370">
    <property type="entry name" value="Epimerase"/>
    <property type="match status" value="1"/>
</dbReference>
<dbReference type="SUPFAM" id="SSF51735">
    <property type="entry name" value="NAD(P)-binding Rossmann-fold domains"/>
    <property type="match status" value="1"/>
</dbReference>
<dbReference type="STRING" id="1664694.A0A0N1H9A1"/>
<proteinExistence type="predicted"/>
<dbReference type="RefSeq" id="XP_018000039.1">
    <property type="nucleotide sequence ID" value="XM_018140172.1"/>
</dbReference>
<dbReference type="AlphaFoldDB" id="A0A0N1H9A1"/>
<keyword evidence="3" id="KW-1185">Reference proteome</keyword>
<sequence>MHIFVTGAAGFVGKAAVANLIEHGHTVVGLARSDANVAVLEKLGASIQRGSLQDMDSLRAGAAQSDGVLHLGFVHDFSRFEEICRIDREAISAMAEGLEQSKGGAAGKPLIVISGTLGLPNPGEGKKADEDTDDRRDMEKGIRGMVVRFTPNVHGKGDQGFGVMLIKAMKEKGTSYYVEGVTPIWPGGHRDDTAELLRLMLEKGQAGKTYHAIDEEAVSLKDLAELIGRKLDIPVKGVSFEEAQKELGFLGGIIAANTVVSSEKTREELGWSPKEIGYLEDVEKHYFGETLAPHASEGTMGGASEAWKAN</sequence>
<dbReference type="InterPro" id="IPR001509">
    <property type="entry name" value="Epimerase_deHydtase"/>
</dbReference>
<evidence type="ECO:0000313" key="2">
    <source>
        <dbReference type="EMBL" id="KPI40076.1"/>
    </source>
</evidence>
<dbReference type="GeneID" id="28732052"/>
<dbReference type="GO" id="GO:0005737">
    <property type="term" value="C:cytoplasm"/>
    <property type="evidence" value="ECO:0007669"/>
    <property type="project" value="TreeGrafter"/>
</dbReference>
<reference evidence="2 3" key="1">
    <citation type="submission" date="2015-06" db="EMBL/GenBank/DDBJ databases">
        <title>Draft genome of the ant-associated black yeast Phialophora attae CBS 131958.</title>
        <authorList>
            <person name="Moreno L.F."/>
            <person name="Stielow B.J."/>
            <person name="de Hoog S."/>
            <person name="Vicente V.A."/>
            <person name="Weiss V.A."/>
            <person name="de Vries M."/>
            <person name="Cruz L.M."/>
            <person name="Souza E.M."/>
        </authorList>
    </citation>
    <scope>NUCLEOTIDE SEQUENCE [LARGE SCALE GENOMIC DNA]</scope>
    <source>
        <strain evidence="2 3">CBS 131958</strain>
    </source>
</reference>
<dbReference type="PANTHER" id="PTHR48079:SF9">
    <property type="entry name" value="PUTATIVE-RELATED"/>
    <property type="match status" value="1"/>
</dbReference>
<dbReference type="VEuPathDB" id="FungiDB:AB675_11336"/>
<evidence type="ECO:0000313" key="3">
    <source>
        <dbReference type="Proteomes" id="UP000038010"/>
    </source>
</evidence>
<comment type="caution">
    <text evidence="2">The sequence shown here is derived from an EMBL/GenBank/DDBJ whole genome shotgun (WGS) entry which is preliminary data.</text>
</comment>
<dbReference type="InterPro" id="IPR036291">
    <property type="entry name" value="NAD(P)-bd_dom_sf"/>
</dbReference>
<gene>
    <name evidence="2" type="ORF">AB675_11336</name>
</gene>
<dbReference type="CDD" id="cd05262">
    <property type="entry name" value="SDR_a7"/>
    <property type="match status" value="1"/>
</dbReference>
<dbReference type="EMBL" id="LFJN01000013">
    <property type="protein sequence ID" value="KPI40076.1"/>
    <property type="molecule type" value="Genomic_DNA"/>
</dbReference>
<protein>
    <recommendedName>
        <fullName evidence="1">NAD-dependent epimerase/dehydratase domain-containing protein</fullName>
    </recommendedName>
</protein>
<name>A0A0N1H9A1_9EURO</name>
<dbReference type="InterPro" id="IPR051783">
    <property type="entry name" value="NAD(P)-dependent_oxidoreduct"/>
</dbReference>
<feature type="domain" description="NAD-dependent epimerase/dehydratase" evidence="1">
    <location>
        <begin position="3"/>
        <end position="74"/>
    </location>
</feature>
<dbReference type="Proteomes" id="UP000038010">
    <property type="component" value="Unassembled WGS sequence"/>
</dbReference>
<organism evidence="2 3">
    <name type="scientific">Cyphellophora attinorum</name>
    <dbReference type="NCBI Taxonomy" id="1664694"/>
    <lineage>
        <taxon>Eukaryota</taxon>
        <taxon>Fungi</taxon>
        <taxon>Dikarya</taxon>
        <taxon>Ascomycota</taxon>
        <taxon>Pezizomycotina</taxon>
        <taxon>Eurotiomycetes</taxon>
        <taxon>Chaetothyriomycetidae</taxon>
        <taxon>Chaetothyriales</taxon>
        <taxon>Cyphellophoraceae</taxon>
        <taxon>Cyphellophora</taxon>
    </lineage>
</organism>
<dbReference type="PANTHER" id="PTHR48079">
    <property type="entry name" value="PROTEIN YEEZ"/>
    <property type="match status" value="1"/>
</dbReference>
<dbReference type="Gene3D" id="3.40.50.720">
    <property type="entry name" value="NAD(P)-binding Rossmann-like Domain"/>
    <property type="match status" value="2"/>
</dbReference>
<dbReference type="GO" id="GO:0004029">
    <property type="term" value="F:aldehyde dehydrogenase (NAD+) activity"/>
    <property type="evidence" value="ECO:0007669"/>
    <property type="project" value="TreeGrafter"/>
</dbReference>
<evidence type="ECO:0000259" key="1">
    <source>
        <dbReference type="Pfam" id="PF01370"/>
    </source>
</evidence>
<dbReference type="OrthoDB" id="10262413at2759"/>
<accession>A0A0N1H9A1</accession>